<organism evidence="1 2">
    <name type="scientific">Dissostichus mawsoni</name>
    <name type="common">Antarctic cod</name>
    <dbReference type="NCBI Taxonomy" id="36200"/>
    <lineage>
        <taxon>Eukaryota</taxon>
        <taxon>Metazoa</taxon>
        <taxon>Chordata</taxon>
        <taxon>Craniata</taxon>
        <taxon>Vertebrata</taxon>
        <taxon>Euteleostomi</taxon>
        <taxon>Actinopterygii</taxon>
        <taxon>Neopterygii</taxon>
        <taxon>Teleostei</taxon>
        <taxon>Neoteleostei</taxon>
        <taxon>Acanthomorphata</taxon>
        <taxon>Eupercaria</taxon>
        <taxon>Perciformes</taxon>
        <taxon>Notothenioidei</taxon>
        <taxon>Nototheniidae</taxon>
        <taxon>Dissostichus</taxon>
    </lineage>
</organism>
<dbReference type="AlphaFoldDB" id="A0A7J5XIK3"/>
<reference evidence="1 2" key="1">
    <citation type="submission" date="2020-03" db="EMBL/GenBank/DDBJ databases">
        <title>Dissostichus mawsoni Genome sequencing and assembly.</title>
        <authorList>
            <person name="Park H."/>
        </authorList>
    </citation>
    <scope>NUCLEOTIDE SEQUENCE [LARGE SCALE GENOMIC DNA]</scope>
    <source>
        <strain evidence="1">DM0001</strain>
        <tissue evidence="1">Muscle</tissue>
    </source>
</reference>
<protein>
    <recommendedName>
        <fullName evidence="3">PiggyBac transposable element-derived protein 4 C-terminal zinc-ribbon domain-containing protein</fullName>
    </recommendedName>
</protein>
<gene>
    <name evidence="1" type="ORF">F7725_004358</name>
</gene>
<evidence type="ECO:0000313" key="2">
    <source>
        <dbReference type="Proteomes" id="UP000518266"/>
    </source>
</evidence>
<dbReference type="PANTHER" id="PTHR46599:SF3">
    <property type="entry name" value="PIGGYBAC TRANSPOSABLE ELEMENT-DERIVED PROTEIN 4"/>
    <property type="match status" value="1"/>
</dbReference>
<dbReference type="Proteomes" id="UP000518266">
    <property type="component" value="Unassembled WGS sequence"/>
</dbReference>
<sequence>MDIAVVNRFLLYKELYKRRGDPARAKPLTQKSFREQLAKEMVEFSGVPAAAPPRPPTPPPSLTCMPAYYGEDATTVRRYCRKCSDAGNRRVKTPVYCRKCQVPLCFTPKKNCYREWHDLLE</sequence>
<accession>A0A7J5XIK3</accession>
<dbReference type="PANTHER" id="PTHR46599">
    <property type="entry name" value="PIGGYBAC TRANSPOSABLE ELEMENT-DERIVED PROTEIN 4"/>
    <property type="match status" value="1"/>
</dbReference>
<evidence type="ECO:0008006" key="3">
    <source>
        <dbReference type="Google" id="ProtNLM"/>
    </source>
</evidence>
<name>A0A7J5XIK3_DISMA</name>
<proteinExistence type="predicted"/>
<dbReference type="EMBL" id="JAAKFY010000023">
    <property type="protein sequence ID" value="KAF3836894.1"/>
    <property type="molecule type" value="Genomic_DNA"/>
</dbReference>
<comment type="caution">
    <text evidence="1">The sequence shown here is derived from an EMBL/GenBank/DDBJ whole genome shotgun (WGS) entry which is preliminary data.</text>
</comment>
<keyword evidence="2" id="KW-1185">Reference proteome</keyword>
<evidence type="ECO:0000313" key="1">
    <source>
        <dbReference type="EMBL" id="KAF3836894.1"/>
    </source>
</evidence>
<dbReference type="OrthoDB" id="118105at2759"/>